<dbReference type="GO" id="GO:0042285">
    <property type="term" value="F:xylosyltransferase activity"/>
    <property type="evidence" value="ECO:0007669"/>
    <property type="project" value="TreeGrafter"/>
</dbReference>
<dbReference type="PANTHER" id="PTHR12270">
    <property type="entry name" value="GLYCOSYLTRANSFERASE-RELATED"/>
    <property type="match status" value="1"/>
</dbReference>
<accession>A0A2P6V7F7</accession>
<organism evidence="7 8">
    <name type="scientific">Micractinium conductrix</name>
    <dbReference type="NCBI Taxonomy" id="554055"/>
    <lineage>
        <taxon>Eukaryota</taxon>
        <taxon>Viridiplantae</taxon>
        <taxon>Chlorophyta</taxon>
        <taxon>core chlorophytes</taxon>
        <taxon>Trebouxiophyceae</taxon>
        <taxon>Chlorellales</taxon>
        <taxon>Chlorellaceae</taxon>
        <taxon>Chlorella clade</taxon>
        <taxon>Micractinium</taxon>
    </lineage>
</organism>
<dbReference type="PANTHER" id="PTHR12270:SF52">
    <property type="entry name" value="GLYCOSYLTRANSFERASE-LIKE PROTEIN GNT13-RELATED"/>
    <property type="match status" value="1"/>
</dbReference>
<dbReference type="Pfam" id="PF13896">
    <property type="entry name" value="Glyco_transf_49"/>
    <property type="match status" value="1"/>
</dbReference>
<evidence type="ECO:0000256" key="6">
    <source>
        <dbReference type="ARBA" id="ARBA00023180"/>
    </source>
</evidence>
<comment type="caution">
    <text evidence="7">The sequence shown here is derived from an EMBL/GenBank/DDBJ whole genome shotgun (WGS) entry which is preliminary data.</text>
</comment>
<keyword evidence="8" id="KW-1185">Reference proteome</keyword>
<dbReference type="InterPro" id="IPR051292">
    <property type="entry name" value="Xyl/GlcA_transferase"/>
</dbReference>
<dbReference type="Proteomes" id="UP000239649">
    <property type="component" value="Unassembled WGS sequence"/>
</dbReference>
<gene>
    <name evidence="7" type="ORF">C2E20_6546</name>
</gene>
<name>A0A2P6V7F7_9CHLO</name>
<keyword evidence="3" id="KW-0735">Signal-anchor</keyword>
<evidence type="ECO:0000313" key="8">
    <source>
        <dbReference type="Proteomes" id="UP000239649"/>
    </source>
</evidence>
<dbReference type="OrthoDB" id="411524at2759"/>
<evidence type="ECO:0000256" key="3">
    <source>
        <dbReference type="ARBA" id="ARBA00022968"/>
    </source>
</evidence>
<dbReference type="AlphaFoldDB" id="A0A2P6V7F7"/>
<keyword evidence="4" id="KW-1133">Transmembrane helix</keyword>
<keyword evidence="2" id="KW-0812">Transmembrane</keyword>
<proteinExistence type="predicted"/>
<keyword evidence="6" id="KW-0325">Glycoprotein</keyword>
<sequence length="301" mass="33885">MLEGQCSNWGSVISAAVYVSLMDGRIVSDEYDLFGQGLEKPLEMISKFHERMEKEGRCKLDVVFTTSAVRNVAEAHIYPFNALRNKALQLSQTEPSASDTVTKPAHYYQLRRDTALRRRVLTHMFMRGQLEGFHVDHFFVGQGIVDYPRWVKANESYPIPFQEGVEPYVLRRFVPWCDERFRGYGFDKVIHFLHMHSLGLQFRSCSQGYAVHTPHPECTAFSVTQATGQWNKLLQLYSACRAEMVACTFVPATSFACASGNPEVLLQSYHTARHGMTRGSLPATLGSAGLCIAHCQCISSA</sequence>
<evidence type="ECO:0000256" key="4">
    <source>
        <dbReference type="ARBA" id="ARBA00022989"/>
    </source>
</evidence>
<dbReference type="EMBL" id="LHPF02000022">
    <property type="protein sequence ID" value="PSC70017.1"/>
    <property type="molecule type" value="Genomic_DNA"/>
</dbReference>
<evidence type="ECO:0000256" key="2">
    <source>
        <dbReference type="ARBA" id="ARBA00022692"/>
    </source>
</evidence>
<evidence type="ECO:0000256" key="1">
    <source>
        <dbReference type="ARBA" id="ARBA00004606"/>
    </source>
</evidence>
<dbReference type="GO" id="GO:0035269">
    <property type="term" value="P:protein O-linked glycosylation via mannose"/>
    <property type="evidence" value="ECO:0007669"/>
    <property type="project" value="TreeGrafter"/>
</dbReference>
<dbReference type="GO" id="GO:0015020">
    <property type="term" value="F:glucuronosyltransferase activity"/>
    <property type="evidence" value="ECO:0007669"/>
    <property type="project" value="TreeGrafter"/>
</dbReference>
<protein>
    <submittedName>
        <fullName evidence="7">Glycosyltransferase LARGE1 isoform B</fullName>
    </submittedName>
</protein>
<keyword evidence="5" id="KW-0472">Membrane</keyword>
<evidence type="ECO:0000313" key="7">
    <source>
        <dbReference type="EMBL" id="PSC70017.1"/>
    </source>
</evidence>
<reference evidence="7 8" key="1">
    <citation type="journal article" date="2018" name="Plant J.">
        <title>Genome sequences of Chlorella sorokiniana UTEX 1602 and Micractinium conductrix SAG 241.80: implications to maltose excretion by a green alga.</title>
        <authorList>
            <person name="Arriola M.B."/>
            <person name="Velmurugan N."/>
            <person name="Zhang Y."/>
            <person name="Plunkett M.H."/>
            <person name="Hondzo H."/>
            <person name="Barney B.M."/>
        </authorList>
    </citation>
    <scope>NUCLEOTIDE SEQUENCE [LARGE SCALE GENOMIC DNA]</scope>
    <source>
        <strain evidence="7 8">SAG 241.80</strain>
    </source>
</reference>
<dbReference type="GO" id="GO:0016020">
    <property type="term" value="C:membrane"/>
    <property type="evidence" value="ECO:0007669"/>
    <property type="project" value="UniProtKB-SubCell"/>
</dbReference>
<comment type="subcellular location">
    <subcellularLocation>
        <location evidence="1">Membrane</location>
        <topology evidence="1">Single-pass type II membrane protein</topology>
    </subcellularLocation>
</comment>
<evidence type="ECO:0000256" key="5">
    <source>
        <dbReference type="ARBA" id="ARBA00023136"/>
    </source>
</evidence>